<protein>
    <recommendedName>
        <fullName evidence="3">Transposase, YhgA-like</fullName>
    </recommendedName>
</protein>
<reference evidence="2" key="1">
    <citation type="submission" date="2016-10" db="EMBL/GenBank/DDBJ databases">
        <authorList>
            <person name="Varghese N."/>
            <person name="Submissions S."/>
        </authorList>
    </citation>
    <scope>NUCLEOTIDE SEQUENCE [LARGE SCALE GENOMIC DNA]</scope>
    <source>
        <strain evidence="2">NLAE-zl-G277</strain>
    </source>
</reference>
<dbReference type="AlphaFoldDB" id="A0A1I0IR60"/>
<evidence type="ECO:0000313" key="2">
    <source>
        <dbReference type="Proteomes" id="UP000198508"/>
    </source>
</evidence>
<dbReference type="GeneID" id="93279305"/>
<gene>
    <name evidence="1" type="ORF">SAMN05216313_12336</name>
</gene>
<dbReference type="RefSeq" id="WP_242956415.1">
    <property type="nucleotide sequence ID" value="NZ_DAINWJ010000028.1"/>
</dbReference>
<dbReference type="STRING" id="460384.SAMN05216313_12336"/>
<sequence length="292" mass="33755">MVVVRVNHKFKDSLFRAIFSEKKELLALYNALNGSHYQNPDDLIITTIGDVLYLGMKNDISFLIGQHLSLYEAQSTWNPNMPLRGLFYFSRLYQGYIKEHQLDLYSRRPLSLPFPEFVVFYNGTMEQPDRMELRLSDLFPQAEGVPCLECTANMININFGHNEEMMKSCRKLYEYAFLINAVRSRLNEGLHLEAAVDQAVEDCIQNDILKSFLLKHREEVREMILSEYDEELHINSEKKISYEEGVVKGARHGQERVNALITRLAAAGRADDIIRSASDPGYQEQLFKEFGI</sequence>
<dbReference type="Proteomes" id="UP000198508">
    <property type="component" value="Unassembled WGS sequence"/>
</dbReference>
<evidence type="ECO:0000313" key="1">
    <source>
        <dbReference type="EMBL" id="SET99714.1"/>
    </source>
</evidence>
<organism evidence="1 2">
    <name type="scientific">Enterocloster lavalensis</name>
    <dbReference type="NCBI Taxonomy" id="460384"/>
    <lineage>
        <taxon>Bacteria</taxon>
        <taxon>Bacillati</taxon>
        <taxon>Bacillota</taxon>
        <taxon>Clostridia</taxon>
        <taxon>Lachnospirales</taxon>
        <taxon>Lachnospiraceae</taxon>
        <taxon>Enterocloster</taxon>
    </lineage>
</organism>
<evidence type="ECO:0008006" key="3">
    <source>
        <dbReference type="Google" id="ProtNLM"/>
    </source>
</evidence>
<name>A0A1I0IR60_9FIRM</name>
<proteinExistence type="predicted"/>
<accession>A0A1I0IR60</accession>
<keyword evidence="2" id="KW-1185">Reference proteome</keyword>
<dbReference type="EMBL" id="FOIM01000023">
    <property type="protein sequence ID" value="SET99714.1"/>
    <property type="molecule type" value="Genomic_DNA"/>
</dbReference>